<name>A0ABD6EEK9_9BILA</name>
<comment type="caution">
    <text evidence="2">The sequence shown here is derived from an EMBL/GenBank/DDBJ whole genome shotgun (WGS) entry which is preliminary data.</text>
</comment>
<evidence type="ECO:0000313" key="3">
    <source>
        <dbReference type="Proteomes" id="UP001608902"/>
    </source>
</evidence>
<gene>
    <name evidence="2" type="ORF">AB6A40_005149</name>
</gene>
<keyword evidence="1" id="KW-0732">Signal</keyword>
<protein>
    <submittedName>
        <fullName evidence="2">Uncharacterized protein</fullName>
    </submittedName>
</protein>
<organism evidence="2 3">
    <name type="scientific">Gnathostoma spinigerum</name>
    <dbReference type="NCBI Taxonomy" id="75299"/>
    <lineage>
        <taxon>Eukaryota</taxon>
        <taxon>Metazoa</taxon>
        <taxon>Ecdysozoa</taxon>
        <taxon>Nematoda</taxon>
        <taxon>Chromadorea</taxon>
        <taxon>Rhabditida</taxon>
        <taxon>Spirurina</taxon>
        <taxon>Gnathostomatomorpha</taxon>
        <taxon>Gnathostomatoidea</taxon>
        <taxon>Gnathostomatidae</taxon>
        <taxon>Gnathostoma</taxon>
    </lineage>
</organism>
<feature type="non-terminal residue" evidence="2">
    <location>
        <position position="181"/>
    </location>
</feature>
<sequence>MLFGLSFTDCILIPFCTLLAEKSDDAVQRPNITVAFTDVSTNRQTLVKLSRMTELSEKSTGEERWKTNAVRLRRVYFTISVPQKYLEDEKEYDKIYCTDISPKFYHRIKEVPLLLASLSEGPLKQTNTGKVLAEQYAAKNESGAKAKMFYTTNQEGLRKEQKAVVRKTLIRIRRQASLSQR</sequence>
<proteinExistence type="predicted"/>
<dbReference type="AlphaFoldDB" id="A0ABD6EEK9"/>
<accession>A0ABD6EEK9</accession>
<feature type="signal peptide" evidence="1">
    <location>
        <begin position="1"/>
        <end position="20"/>
    </location>
</feature>
<evidence type="ECO:0000256" key="1">
    <source>
        <dbReference type="SAM" id="SignalP"/>
    </source>
</evidence>
<feature type="chain" id="PRO_5044861794" evidence="1">
    <location>
        <begin position="21"/>
        <end position="181"/>
    </location>
</feature>
<evidence type="ECO:0000313" key="2">
    <source>
        <dbReference type="EMBL" id="MFH4978440.1"/>
    </source>
</evidence>
<dbReference type="EMBL" id="JBGFUD010003207">
    <property type="protein sequence ID" value="MFH4978440.1"/>
    <property type="molecule type" value="Genomic_DNA"/>
</dbReference>
<reference evidence="2 3" key="1">
    <citation type="submission" date="2024-08" db="EMBL/GenBank/DDBJ databases">
        <title>Gnathostoma spinigerum genome.</title>
        <authorList>
            <person name="Gonzalez-Bertolin B."/>
            <person name="Monzon S."/>
            <person name="Zaballos A."/>
            <person name="Jimenez P."/>
            <person name="Dekumyoy P."/>
            <person name="Varona S."/>
            <person name="Cuesta I."/>
            <person name="Sumanam S."/>
            <person name="Adisakwattana P."/>
            <person name="Gasser R.B."/>
            <person name="Hernandez-Gonzalez A."/>
            <person name="Young N.D."/>
            <person name="Perteguer M.J."/>
        </authorList>
    </citation>
    <scope>NUCLEOTIDE SEQUENCE [LARGE SCALE GENOMIC DNA]</scope>
    <source>
        <strain evidence="2">AL3</strain>
        <tissue evidence="2">Liver</tissue>
    </source>
</reference>
<keyword evidence="3" id="KW-1185">Reference proteome</keyword>
<dbReference type="Proteomes" id="UP001608902">
    <property type="component" value="Unassembled WGS sequence"/>
</dbReference>